<gene>
    <name evidence="1" type="ORF">NF717_09660</name>
</gene>
<evidence type="ECO:0000313" key="2">
    <source>
        <dbReference type="Proteomes" id="UP001153199"/>
    </source>
</evidence>
<evidence type="ECO:0000313" key="1">
    <source>
        <dbReference type="EMBL" id="MDG6145910.1"/>
    </source>
</evidence>
<proteinExistence type="predicted"/>
<keyword evidence="2" id="KW-1185">Reference proteome</keyword>
<sequence length="66" mass="7378">MTGLKDIKPVAALGGKPLYSAEQMQEYAKAQAKKVFWNSVKGTSEDRLLLARSIDYAFKEVQDDEV</sequence>
<dbReference type="Proteomes" id="UP001153199">
    <property type="component" value="Unassembled WGS sequence"/>
</dbReference>
<organism evidence="1 2">
    <name type="scientific">Lactococcus formosensis</name>
    <dbReference type="NCBI Taxonomy" id="1281486"/>
    <lineage>
        <taxon>Bacteria</taxon>
        <taxon>Bacillati</taxon>
        <taxon>Bacillota</taxon>
        <taxon>Bacilli</taxon>
        <taxon>Lactobacillales</taxon>
        <taxon>Streptococcaceae</taxon>
        <taxon>Lactococcus</taxon>
    </lineage>
</organism>
<dbReference type="EMBL" id="JAMWFV010000017">
    <property type="protein sequence ID" value="MDG6145910.1"/>
    <property type="molecule type" value="Genomic_DNA"/>
</dbReference>
<accession>A0A9X4P1B0</accession>
<protein>
    <submittedName>
        <fullName evidence="1">Uncharacterized protein</fullName>
    </submittedName>
</protein>
<dbReference type="AlphaFoldDB" id="A0A9X4P1B0"/>
<reference evidence="1" key="1">
    <citation type="submission" date="2022-06" db="EMBL/GenBank/DDBJ databases">
        <title>Lactococcus from bovine mastitis in China.</title>
        <authorList>
            <person name="Lin Y."/>
            <person name="Han B."/>
        </authorList>
    </citation>
    <scope>NUCLEOTIDE SEQUENCE</scope>
    <source>
        <strain evidence="1">Ningxia-I-26</strain>
    </source>
</reference>
<comment type="caution">
    <text evidence="1">The sequence shown here is derived from an EMBL/GenBank/DDBJ whole genome shotgun (WGS) entry which is preliminary data.</text>
</comment>
<name>A0A9X4P1B0_9LACT</name>
<dbReference type="RefSeq" id="WP_279368915.1">
    <property type="nucleotide sequence ID" value="NZ_JAMWEA010000001.1"/>
</dbReference>